<dbReference type="InterPro" id="IPR050189">
    <property type="entry name" value="MFS_Efflux_Transporters"/>
</dbReference>
<feature type="transmembrane region" description="Helical" evidence="6">
    <location>
        <begin position="254"/>
        <end position="275"/>
    </location>
</feature>
<keyword evidence="4 6" id="KW-1133">Transmembrane helix</keyword>
<dbReference type="AlphaFoldDB" id="A0A017HEV3"/>
<keyword evidence="2" id="KW-1003">Cell membrane</keyword>
<dbReference type="PANTHER" id="PTHR43124">
    <property type="entry name" value="PURINE EFFLUX PUMP PBUE"/>
    <property type="match status" value="1"/>
</dbReference>
<keyword evidence="3 6" id="KW-0812">Transmembrane</keyword>
<evidence type="ECO:0000256" key="6">
    <source>
        <dbReference type="SAM" id="Phobius"/>
    </source>
</evidence>
<evidence type="ECO:0000313" key="7">
    <source>
        <dbReference type="EMBL" id="EYD73017.1"/>
    </source>
</evidence>
<evidence type="ECO:0000256" key="5">
    <source>
        <dbReference type="ARBA" id="ARBA00023136"/>
    </source>
</evidence>
<dbReference type="Gene3D" id="1.20.1250.20">
    <property type="entry name" value="MFS general substrate transporter like domains"/>
    <property type="match status" value="1"/>
</dbReference>
<dbReference type="PATRIC" id="fig|1122180.6.peg.545"/>
<dbReference type="STRING" id="1122180.Lokhon_00542"/>
<gene>
    <name evidence="7" type="ORF">Lokhon_00542</name>
</gene>
<feature type="transmembrane region" description="Helical" evidence="6">
    <location>
        <begin position="307"/>
        <end position="331"/>
    </location>
</feature>
<comment type="caution">
    <text evidence="7">The sequence shown here is derived from an EMBL/GenBank/DDBJ whole genome shotgun (WGS) entry which is preliminary data.</text>
</comment>
<evidence type="ECO:0000313" key="8">
    <source>
        <dbReference type="Proteomes" id="UP000025047"/>
    </source>
</evidence>
<feature type="transmembrane region" description="Helical" evidence="6">
    <location>
        <begin position="82"/>
        <end position="99"/>
    </location>
</feature>
<reference evidence="7 8" key="1">
    <citation type="submission" date="2013-03" db="EMBL/GenBank/DDBJ databases">
        <authorList>
            <person name="Fiebig A."/>
            <person name="Goeker M."/>
            <person name="Klenk H.-P.P."/>
        </authorList>
    </citation>
    <scope>NUCLEOTIDE SEQUENCE [LARGE SCALE GENOMIC DNA]</scope>
    <source>
        <strain evidence="7 8">DSM 17492</strain>
    </source>
</reference>
<feature type="transmembrane region" description="Helical" evidence="6">
    <location>
        <begin position="50"/>
        <end position="70"/>
    </location>
</feature>
<evidence type="ECO:0000256" key="3">
    <source>
        <dbReference type="ARBA" id="ARBA00022692"/>
    </source>
</evidence>
<feature type="transmembrane region" description="Helical" evidence="6">
    <location>
        <begin position="282"/>
        <end position="301"/>
    </location>
</feature>
<evidence type="ECO:0000256" key="1">
    <source>
        <dbReference type="ARBA" id="ARBA00004651"/>
    </source>
</evidence>
<keyword evidence="5 6" id="KW-0472">Membrane</keyword>
<dbReference type="InterPro" id="IPR036259">
    <property type="entry name" value="MFS_trans_sf"/>
</dbReference>
<dbReference type="SUPFAM" id="SSF103473">
    <property type="entry name" value="MFS general substrate transporter"/>
    <property type="match status" value="1"/>
</dbReference>
<dbReference type="HOGENOM" id="CLU_670632_0_0_5"/>
<sequence>MVTPRAPIYLTHSPTPRISDFARLAAIEAGVRGILLSVMPLALYRAFGDAALVSAIYFAVGVSSLCAGLMLPWVNRRLPRRWLFTGVGLFYVLGALLALTGRPGLLALGLASNALATVLWMVCFNAYVLDHIARRELGRTESTRLVYSAASWMVGPALGVILLDWWYPAPFLLAGGLAMAVVAVFWRMRLGNGRQITRAHGPAPNPLAFLARFRAQPRLVAGWLFAVIRSCGWWVYIVYLPIFCIEQGLGDRLGGVMLSVSNALLFTTPLMLRLVQRTSVRFAVRASFGLAAALFVAAALLSGAPWAALAALMAGSVCLIMLDVCAGLPFLMAVKPSERTEMAAVYASFRDVSGIVTPAVAGLVLMVAPVAGVFAACGAGLAAASAIAAKLHPRLGAPRPLAA</sequence>
<dbReference type="eggNOG" id="ENOG502Z82B">
    <property type="taxonomic scope" value="Bacteria"/>
</dbReference>
<dbReference type="Proteomes" id="UP000025047">
    <property type="component" value="Unassembled WGS sequence"/>
</dbReference>
<accession>A0A017HEV3</accession>
<dbReference type="PANTHER" id="PTHR43124:SF3">
    <property type="entry name" value="CHLORAMPHENICOL EFFLUX PUMP RV0191"/>
    <property type="match status" value="1"/>
</dbReference>
<name>A0A017HEV3_9RHOB</name>
<evidence type="ECO:0000256" key="2">
    <source>
        <dbReference type="ARBA" id="ARBA00022475"/>
    </source>
</evidence>
<dbReference type="OrthoDB" id="9808182at2"/>
<protein>
    <recommendedName>
        <fullName evidence="9">MFS transporter</fullName>
    </recommendedName>
</protein>
<dbReference type="GO" id="GO:0022857">
    <property type="term" value="F:transmembrane transporter activity"/>
    <property type="evidence" value="ECO:0007669"/>
    <property type="project" value="InterPro"/>
</dbReference>
<organism evidence="7 8">
    <name type="scientific">Limimaricola hongkongensis DSM 17492</name>
    <dbReference type="NCBI Taxonomy" id="1122180"/>
    <lineage>
        <taxon>Bacteria</taxon>
        <taxon>Pseudomonadati</taxon>
        <taxon>Pseudomonadota</taxon>
        <taxon>Alphaproteobacteria</taxon>
        <taxon>Rhodobacterales</taxon>
        <taxon>Paracoccaceae</taxon>
        <taxon>Limimaricola</taxon>
    </lineage>
</organism>
<keyword evidence="8" id="KW-1185">Reference proteome</keyword>
<evidence type="ECO:0000256" key="4">
    <source>
        <dbReference type="ARBA" id="ARBA00022989"/>
    </source>
</evidence>
<feature type="transmembrane region" description="Helical" evidence="6">
    <location>
        <begin position="145"/>
        <end position="163"/>
    </location>
</feature>
<dbReference type="InterPro" id="IPR011701">
    <property type="entry name" value="MFS"/>
</dbReference>
<feature type="transmembrane region" description="Helical" evidence="6">
    <location>
        <begin position="105"/>
        <end position="124"/>
    </location>
</feature>
<dbReference type="GO" id="GO:0005886">
    <property type="term" value="C:plasma membrane"/>
    <property type="evidence" value="ECO:0007669"/>
    <property type="project" value="UniProtKB-SubCell"/>
</dbReference>
<feature type="transmembrane region" description="Helical" evidence="6">
    <location>
        <begin position="343"/>
        <end position="364"/>
    </location>
</feature>
<proteinExistence type="predicted"/>
<dbReference type="Pfam" id="PF07690">
    <property type="entry name" value="MFS_1"/>
    <property type="match status" value="1"/>
</dbReference>
<dbReference type="EMBL" id="APGJ01000003">
    <property type="protein sequence ID" value="EYD73017.1"/>
    <property type="molecule type" value="Genomic_DNA"/>
</dbReference>
<feature type="transmembrane region" description="Helical" evidence="6">
    <location>
        <begin position="169"/>
        <end position="188"/>
    </location>
</feature>
<feature type="transmembrane region" description="Helical" evidence="6">
    <location>
        <begin position="219"/>
        <end position="242"/>
    </location>
</feature>
<feature type="transmembrane region" description="Helical" evidence="6">
    <location>
        <begin position="21"/>
        <end position="44"/>
    </location>
</feature>
<comment type="subcellular location">
    <subcellularLocation>
        <location evidence="1">Cell membrane</location>
        <topology evidence="1">Multi-pass membrane protein</topology>
    </subcellularLocation>
</comment>
<evidence type="ECO:0008006" key="9">
    <source>
        <dbReference type="Google" id="ProtNLM"/>
    </source>
</evidence>
<dbReference type="RefSeq" id="WP_017927952.1">
    <property type="nucleotide sequence ID" value="NZ_KB822996.1"/>
</dbReference>